<dbReference type="GO" id="GO:0005634">
    <property type="term" value="C:nucleus"/>
    <property type="evidence" value="ECO:0007669"/>
    <property type="project" value="UniProtKB-SubCell"/>
</dbReference>
<evidence type="ECO:0000313" key="11">
    <source>
        <dbReference type="Proteomes" id="UP000516437"/>
    </source>
</evidence>
<accession>A0A6A1V7V0</accession>
<dbReference type="InterPro" id="IPR017930">
    <property type="entry name" value="Myb_dom"/>
</dbReference>
<sequence>MGRSPCCEKEHTNKGAWTKEEDERLINYIKVNGEGCWRSLPKAAGLLRCGKSCRLRWINYLRPDLKRGNFTEEEDELIVNLHNLLGNKWSLIAARLPGRTDNEIKNYWNTHIKRKLYSRGIDPQTHRPLNAATTTTTPSATTTNISNTKTNSSNNSNNSSKSSPFEVQNYMTPVMQMPEFKNPMNGTVNASVKVGNESAEESNCSSGVTTEDVFPDLNLELSIGLPYKPQIPSINIKELRQQQQQPLQQQRQQQQQVSYQWYGNVRQGVCLCCHLGFQNSQACSCKATGTTVTADNLYRYYRPLNS</sequence>
<feature type="region of interest" description="Disordered" evidence="7">
    <location>
        <begin position="122"/>
        <end position="165"/>
    </location>
</feature>
<reference evidence="10 11" key="1">
    <citation type="journal article" date="2019" name="Plant Biotechnol. J.">
        <title>The red bayberry genome and genetic basis of sex determination.</title>
        <authorList>
            <person name="Jia H.M."/>
            <person name="Jia H.J."/>
            <person name="Cai Q.L."/>
            <person name="Wang Y."/>
            <person name="Zhao H.B."/>
            <person name="Yang W.F."/>
            <person name="Wang G.Y."/>
            <person name="Li Y.H."/>
            <person name="Zhan D.L."/>
            <person name="Shen Y.T."/>
            <person name="Niu Q.F."/>
            <person name="Chang L."/>
            <person name="Qiu J."/>
            <person name="Zhao L."/>
            <person name="Xie H.B."/>
            <person name="Fu W.Y."/>
            <person name="Jin J."/>
            <person name="Li X.W."/>
            <person name="Jiao Y."/>
            <person name="Zhou C.C."/>
            <person name="Tu T."/>
            <person name="Chai C.Y."/>
            <person name="Gao J.L."/>
            <person name="Fan L.J."/>
            <person name="van de Weg E."/>
            <person name="Wang J.Y."/>
            <person name="Gao Z.S."/>
        </authorList>
    </citation>
    <scope>NUCLEOTIDE SEQUENCE [LARGE SCALE GENOMIC DNA]</scope>
    <source>
        <tissue evidence="10">Leaves</tissue>
    </source>
</reference>
<evidence type="ECO:0000259" key="9">
    <source>
        <dbReference type="PROSITE" id="PS51294"/>
    </source>
</evidence>
<keyword evidence="2" id="KW-0677">Repeat</keyword>
<dbReference type="Gene3D" id="1.10.10.60">
    <property type="entry name" value="Homeodomain-like"/>
    <property type="match status" value="2"/>
</dbReference>
<dbReference type="SUPFAM" id="SSF46689">
    <property type="entry name" value="Homeodomain-like"/>
    <property type="match status" value="1"/>
</dbReference>
<comment type="caution">
    <text evidence="10">The sequence shown here is derived from an EMBL/GenBank/DDBJ whole genome shotgun (WGS) entry which is preliminary data.</text>
</comment>
<dbReference type="InterPro" id="IPR009057">
    <property type="entry name" value="Homeodomain-like_sf"/>
</dbReference>
<dbReference type="Proteomes" id="UP000516437">
    <property type="component" value="Chromosome 6"/>
</dbReference>
<dbReference type="PANTHER" id="PTHR47994">
    <property type="entry name" value="F14D16.11-RELATED"/>
    <property type="match status" value="1"/>
</dbReference>
<protein>
    <submittedName>
        <fullName evidence="10">Uncharacterized protein</fullName>
    </submittedName>
</protein>
<evidence type="ECO:0000256" key="1">
    <source>
        <dbReference type="ARBA" id="ARBA00004123"/>
    </source>
</evidence>
<dbReference type="FunFam" id="1.10.10.60:FF:000157">
    <property type="entry name" value="Myb transcription factor"/>
    <property type="match status" value="1"/>
</dbReference>
<dbReference type="AlphaFoldDB" id="A0A6A1V7V0"/>
<proteinExistence type="predicted"/>
<keyword evidence="6" id="KW-0539">Nucleus</keyword>
<evidence type="ECO:0000256" key="2">
    <source>
        <dbReference type="ARBA" id="ARBA00022737"/>
    </source>
</evidence>
<keyword evidence="11" id="KW-1185">Reference proteome</keyword>
<evidence type="ECO:0000256" key="7">
    <source>
        <dbReference type="SAM" id="MobiDB-lite"/>
    </source>
</evidence>
<dbReference type="PANTHER" id="PTHR47994:SF5">
    <property type="entry name" value="F14D16.11-RELATED"/>
    <property type="match status" value="1"/>
</dbReference>
<dbReference type="InterPro" id="IPR001005">
    <property type="entry name" value="SANT/Myb"/>
</dbReference>
<feature type="domain" description="Myb-like" evidence="8">
    <location>
        <begin position="62"/>
        <end position="112"/>
    </location>
</feature>
<evidence type="ECO:0000313" key="10">
    <source>
        <dbReference type="EMBL" id="KAB1208929.1"/>
    </source>
</evidence>
<keyword evidence="3" id="KW-0805">Transcription regulation</keyword>
<dbReference type="GO" id="GO:0000976">
    <property type="term" value="F:transcription cis-regulatory region binding"/>
    <property type="evidence" value="ECO:0007669"/>
    <property type="project" value="UniProtKB-ARBA"/>
</dbReference>
<feature type="domain" description="HTH myb-type" evidence="9">
    <location>
        <begin position="9"/>
        <end position="61"/>
    </location>
</feature>
<dbReference type="SMART" id="SM00717">
    <property type="entry name" value="SANT"/>
    <property type="match status" value="2"/>
</dbReference>
<dbReference type="FunFam" id="1.10.10.60:FF:000121">
    <property type="entry name" value="Myb transcription factor"/>
    <property type="match status" value="1"/>
</dbReference>
<evidence type="ECO:0000256" key="3">
    <source>
        <dbReference type="ARBA" id="ARBA00023015"/>
    </source>
</evidence>
<evidence type="ECO:0000256" key="6">
    <source>
        <dbReference type="ARBA" id="ARBA00023242"/>
    </source>
</evidence>
<dbReference type="PROSITE" id="PS51294">
    <property type="entry name" value="HTH_MYB"/>
    <property type="match status" value="2"/>
</dbReference>
<dbReference type="Pfam" id="PF00249">
    <property type="entry name" value="Myb_DNA-binding"/>
    <property type="match status" value="2"/>
</dbReference>
<evidence type="ECO:0000259" key="8">
    <source>
        <dbReference type="PROSITE" id="PS50090"/>
    </source>
</evidence>
<evidence type="ECO:0000256" key="5">
    <source>
        <dbReference type="ARBA" id="ARBA00023163"/>
    </source>
</evidence>
<comment type="subcellular location">
    <subcellularLocation>
        <location evidence="1">Nucleus</location>
    </subcellularLocation>
</comment>
<dbReference type="InterPro" id="IPR015495">
    <property type="entry name" value="Myb_TF_plants"/>
</dbReference>
<feature type="compositionally biased region" description="Low complexity" evidence="7">
    <location>
        <begin position="130"/>
        <end position="163"/>
    </location>
</feature>
<evidence type="ECO:0000256" key="4">
    <source>
        <dbReference type="ARBA" id="ARBA00023125"/>
    </source>
</evidence>
<keyword evidence="5" id="KW-0804">Transcription</keyword>
<dbReference type="OrthoDB" id="2143914at2759"/>
<dbReference type="PROSITE" id="PS50090">
    <property type="entry name" value="MYB_LIKE"/>
    <property type="match status" value="2"/>
</dbReference>
<keyword evidence="4" id="KW-0238">DNA-binding</keyword>
<organism evidence="10 11">
    <name type="scientific">Morella rubra</name>
    <name type="common">Chinese bayberry</name>
    <dbReference type="NCBI Taxonomy" id="262757"/>
    <lineage>
        <taxon>Eukaryota</taxon>
        <taxon>Viridiplantae</taxon>
        <taxon>Streptophyta</taxon>
        <taxon>Embryophyta</taxon>
        <taxon>Tracheophyta</taxon>
        <taxon>Spermatophyta</taxon>
        <taxon>Magnoliopsida</taxon>
        <taxon>eudicotyledons</taxon>
        <taxon>Gunneridae</taxon>
        <taxon>Pentapetalae</taxon>
        <taxon>rosids</taxon>
        <taxon>fabids</taxon>
        <taxon>Fagales</taxon>
        <taxon>Myricaceae</taxon>
        <taxon>Morella</taxon>
    </lineage>
</organism>
<dbReference type="EMBL" id="RXIC02000024">
    <property type="protein sequence ID" value="KAB1208929.1"/>
    <property type="molecule type" value="Genomic_DNA"/>
</dbReference>
<feature type="domain" description="HTH myb-type" evidence="9">
    <location>
        <begin position="62"/>
        <end position="116"/>
    </location>
</feature>
<name>A0A6A1V7V0_9ROSI</name>
<gene>
    <name evidence="10" type="ORF">CJ030_MR6G000777</name>
</gene>
<dbReference type="CDD" id="cd00167">
    <property type="entry name" value="SANT"/>
    <property type="match status" value="2"/>
</dbReference>
<feature type="domain" description="Myb-like" evidence="8">
    <location>
        <begin position="9"/>
        <end position="61"/>
    </location>
</feature>